<dbReference type="Proteomes" id="UP000181897">
    <property type="component" value="Chromosome"/>
</dbReference>
<dbReference type="Gene3D" id="2.40.128.520">
    <property type="match status" value="1"/>
</dbReference>
<accession>A0A1J0WIC2</accession>
<keyword evidence="1" id="KW-0732">Signal</keyword>
<gene>
    <name evidence="3" type="ORF">BOO69_12015</name>
</gene>
<evidence type="ECO:0000313" key="4">
    <source>
        <dbReference type="Proteomes" id="UP000181897"/>
    </source>
</evidence>
<dbReference type="RefSeq" id="WP_071972388.1">
    <property type="nucleotide sequence ID" value="NZ_CP018076.1"/>
</dbReference>
<feature type="signal peptide" evidence="1">
    <location>
        <begin position="1"/>
        <end position="20"/>
    </location>
</feature>
<name>A0A1J0WIC2_9RHOB</name>
<feature type="chain" id="PRO_5012949793" evidence="1">
    <location>
        <begin position="21"/>
        <end position="129"/>
    </location>
</feature>
<dbReference type="PANTHER" id="PTHR36919">
    <property type="entry name" value="BLR1215 PROTEIN"/>
    <property type="match status" value="1"/>
</dbReference>
<sequence length="129" mass="13439">MKKLITATLFALGLAGAAQAADPAVGTWQTQVDDGAYAHVKMAPCGAAICGTIARTFNDSGEYKSPNLGKTLVIDMTPEGGGKYAGKVWRPSNNKVYIGKMSVSGNSLQLSGCVAGGLICSKQTWQRVK</sequence>
<feature type="domain" description="DUF2147" evidence="2">
    <location>
        <begin position="26"/>
        <end position="127"/>
    </location>
</feature>
<dbReference type="KEGG" id="suam:BOO69_12015"/>
<dbReference type="STRING" id="1917485.BOO69_12015"/>
<dbReference type="EMBL" id="CP018076">
    <property type="protein sequence ID" value="APE44051.1"/>
    <property type="molecule type" value="Genomic_DNA"/>
</dbReference>
<reference evidence="3 4" key="1">
    <citation type="submission" date="2016-11" db="EMBL/GenBank/DDBJ databases">
        <title>Complete genome sequence of Sulfitobacter sp. AM1-D1, a toxic bacteria associated with marine dinoflagellate Alexandrium minutum in East China Sea.</title>
        <authorList>
            <person name="Yang Q."/>
            <person name="Zhang X."/>
            <person name="Tian X."/>
        </authorList>
    </citation>
    <scope>NUCLEOTIDE SEQUENCE [LARGE SCALE GENOMIC DNA]</scope>
    <source>
        <strain evidence="3 4">AM1-D1</strain>
    </source>
</reference>
<dbReference type="OrthoDB" id="9811671at2"/>
<dbReference type="InterPro" id="IPR019223">
    <property type="entry name" value="DUF2147"/>
</dbReference>
<dbReference type="PANTHER" id="PTHR36919:SF3">
    <property type="entry name" value="BLL5882 PROTEIN"/>
    <property type="match status" value="1"/>
</dbReference>
<organism evidence="3 4">
    <name type="scientific">Sulfitobacter alexandrii</name>
    <dbReference type="NCBI Taxonomy" id="1917485"/>
    <lineage>
        <taxon>Bacteria</taxon>
        <taxon>Pseudomonadati</taxon>
        <taxon>Pseudomonadota</taxon>
        <taxon>Alphaproteobacteria</taxon>
        <taxon>Rhodobacterales</taxon>
        <taxon>Roseobacteraceae</taxon>
        <taxon>Sulfitobacter</taxon>
    </lineage>
</organism>
<dbReference type="AlphaFoldDB" id="A0A1J0WIC2"/>
<protein>
    <submittedName>
        <fullName evidence="3">Imidazoleglycerol-phosphate dehydratase</fullName>
    </submittedName>
</protein>
<dbReference type="Pfam" id="PF09917">
    <property type="entry name" value="DUF2147"/>
    <property type="match status" value="1"/>
</dbReference>
<evidence type="ECO:0000313" key="3">
    <source>
        <dbReference type="EMBL" id="APE44051.1"/>
    </source>
</evidence>
<proteinExistence type="predicted"/>
<keyword evidence="4" id="KW-1185">Reference proteome</keyword>
<evidence type="ECO:0000259" key="2">
    <source>
        <dbReference type="Pfam" id="PF09917"/>
    </source>
</evidence>
<evidence type="ECO:0000256" key="1">
    <source>
        <dbReference type="SAM" id="SignalP"/>
    </source>
</evidence>